<dbReference type="PANTHER" id="PTHR12280">
    <property type="entry name" value="PANTOTHENATE KINASE"/>
    <property type="match status" value="1"/>
</dbReference>
<evidence type="ECO:0000313" key="3">
    <source>
        <dbReference type="Proteomes" id="UP000317369"/>
    </source>
</evidence>
<dbReference type="SUPFAM" id="SSF111321">
    <property type="entry name" value="AF1104-like"/>
    <property type="match status" value="1"/>
</dbReference>
<dbReference type="RefSeq" id="WP_145077587.1">
    <property type="nucleotide sequence ID" value="NZ_CP036425.1"/>
</dbReference>
<accession>A0A517YV64</accession>
<reference evidence="2 3" key="1">
    <citation type="submission" date="2019-02" db="EMBL/GenBank/DDBJ databases">
        <title>Deep-cultivation of Planctomycetes and their phenomic and genomic characterization uncovers novel biology.</title>
        <authorList>
            <person name="Wiegand S."/>
            <person name="Jogler M."/>
            <person name="Boedeker C."/>
            <person name="Pinto D."/>
            <person name="Vollmers J."/>
            <person name="Rivas-Marin E."/>
            <person name="Kohn T."/>
            <person name="Peeters S.H."/>
            <person name="Heuer A."/>
            <person name="Rast P."/>
            <person name="Oberbeckmann S."/>
            <person name="Bunk B."/>
            <person name="Jeske O."/>
            <person name="Meyerdierks A."/>
            <person name="Storesund J.E."/>
            <person name="Kallscheuer N."/>
            <person name="Luecker S."/>
            <person name="Lage O.M."/>
            <person name="Pohl T."/>
            <person name="Merkel B.J."/>
            <person name="Hornburger P."/>
            <person name="Mueller R.-W."/>
            <person name="Bruemmer F."/>
            <person name="Labrenz M."/>
            <person name="Spormann A.M."/>
            <person name="Op den Camp H."/>
            <person name="Overmann J."/>
            <person name="Amann R."/>
            <person name="Jetten M.S.M."/>
            <person name="Mascher T."/>
            <person name="Medema M.H."/>
            <person name="Devos D.P."/>
            <person name="Kaster A.-K."/>
            <person name="Ovreas L."/>
            <person name="Rohde M."/>
            <person name="Galperin M.Y."/>
            <person name="Jogler C."/>
        </authorList>
    </citation>
    <scope>NUCLEOTIDE SEQUENCE [LARGE SCALE GENOMIC DNA]</scope>
    <source>
        <strain evidence="2 3">KS4</strain>
    </source>
</reference>
<dbReference type="Pfam" id="PF01937">
    <property type="entry name" value="ARMT1-like_dom"/>
    <property type="match status" value="1"/>
</dbReference>
<dbReference type="InterPro" id="IPR036075">
    <property type="entry name" value="ARMT-1-like_metal-bd_sf"/>
</dbReference>
<sequence>MEATTTMLHGNNPLPQLNNLDSYHGSTWNLAAPGEDEKRAYWVELFRDHFPTLVEQSKREAIAAKRNLNQHNQKCDLATAKFAAYLDSIDTLVQPLDFFGVLDICYAREQVLIDCDIPDPYRLAKHEQTHTALKLLPDLLNEHDELDEDTLTLEIIKGVFAGNIFDMGATKTSSLFADGGSVCFHETKTKLKDRPWLVDDYDLWLDRMQQDEVHNAALVFVDNAGPDIALGMIPFCRFLIQRGTKVIIAANSGPSLNDVIVHELEEILDEICDFDPVLRDAIEEGDLQIVESGNVAPLIDLTKLSDQLIEAVSRENVDLVVLEGMGRAVESNFDANLSCDCLKIAMLKDKGSAEGVGGELYDLVMRFQPAK</sequence>
<name>A0A517YV64_9BACT</name>
<proteinExistence type="predicted"/>
<dbReference type="OrthoDB" id="240835at2"/>
<feature type="domain" description="Damage-control phosphatase ARMT1-like metal-binding" evidence="1">
    <location>
        <begin position="49"/>
        <end position="362"/>
    </location>
</feature>
<dbReference type="EMBL" id="CP036425">
    <property type="protein sequence ID" value="QDU34052.1"/>
    <property type="molecule type" value="Genomic_DNA"/>
</dbReference>
<dbReference type="Gene3D" id="3.40.50.10880">
    <property type="entry name" value="Uncharacterised protein PF01937, DUF89, domain 3"/>
    <property type="match status" value="1"/>
</dbReference>
<dbReference type="InterPro" id="IPR004567">
    <property type="entry name" value="Type_II_PanK"/>
</dbReference>
<evidence type="ECO:0000259" key="1">
    <source>
        <dbReference type="Pfam" id="PF01937"/>
    </source>
</evidence>
<keyword evidence="3" id="KW-1185">Reference proteome</keyword>
<dbReference type="GO" id="GO:0004594">
    <property type="term" value="F:pantothenate kinase activity"/>
    <property type="evidence" value="ECO:0007669"/>
    <property type="project" value="TreeGrafter"/>
</dbReference>
<protein>
    <recommendedName>
        <fullName evidence="1">Damage-control phosphatase ARMT1-like metal-binding domain-containing protein</fullName>
    </recommendedName>
</protein>
<dbReference type="AlphaFoldDB" id="A0A517YV64"/>
<dbReference type="GO" id="GO:0005829">
    <property type="term" value="C:cytosol"/>
    <property type="evidence" value="ECO:0007669"/>
    <property type="project" value="TreeGrafter"/>
</dbReference>
<evidence type="ECO:0000313" key="2">
    <source>
        <dbReference type="EMBL" id="QDU34052.1"/>
    </source>
</evidence>
<dbReference type="GO" id="GO:0015937">
    <property type="term" value="P:coenzyme A biosynthetic process"/>
    <property type="evidence" value="ECO:0007669"/>
    <property type="project" value="InterPro"/>
</dbReference>
<dbReference type="KEGG" id="pcor:KS4_21140"/>
<dbReference type="GO" id="GO:0005524">
    <property type="term" value="F:ATP binding"/>
    <property type="evidence" value="ECO:0007669"/>
    <property type="project" value="InterPro"/>
</dbReference>
<dbReference type="Proteomes" id="UP000317369">
    <property type="component" value="Chromosome"/>
</dbReference>
<dbReference type="InterPro" id="IPR002791">
    <property type="entry name" value="ARMT1-like_metal-bd"/>
</dbReference>
<dbReference type="Gene3D" id="1.10.285.20">
    <property type="entry name" value="Uncharacterised protein PF01937, DUF89, domain 2"/>
    <property type="match status" value="1"/>
</dbReference>
<gene>
    <name evidence="2" type="ORF">KS4_21140</name>
</gene>
<dbReference type="PANTHER" id="PTHR12280:SF35">
    <property type="entry name" value="4'-PHOSPHOPANTETHEINE PHOSPHATASE"/>
    <property type="match status" value="1"/>
</dbReference>
<organism evidence="2 3">
    <name type="scientific">Poriferisphaera corsica</name>
    <dbReference type="NCBI Taxonomy" id="2528020"/>
    <lineage>
        <taxon>Bacteria</taxon>
        <taxon>Pseudomonadati</taxon>
        <taxon>Planctomycetota</taxon>
        <taxon>Phycisphaerae</taxon>
        <taxon>Phycisphaerales</taxon>
        <taxon>Phycisphaeraceae</taxon>
        <taxon>Poriferisphaera</taxon>
    </lineage>
</organism>